<dbReference type="GO" id="GO:0003824">
    <property type="term" value="F:catalytic activity"/>
    <property type="evidence" value="ECO:0007669"/>
    <property type="project" value="InterPro"/>
</dbReference>
<keyword evidence="2" id="KW-1185">Reference proteome</keyword>
<dbReference type="PANTHER" id="PTHR33710:SF77">
    <property type="entry name" value="DNASE I-LIKE SUPERFAMILY PROTEIN"/>
    <property type="match status" value="1"/>
</dbReference>
<evidence type="ECO:0000259" key="1">
    <source>
        <dbReference type="Pfam" id="PF03372"/>
    </source>
</evidence>
<accession>A0A9W3DEF2</accession>
<dbReference type="Proteomes" id="UP000504610">
    <property type="component" value="Chromosome 3"/>
</dbReference>
<dbReference type="GeneID" id="108845094"/>
<proteinExistence type="predicted"/>
<dbReference type="OrthoDB" id="1932741at2759"/>
<sequence>MSDTFFWNVRGLNEPSKHCPLSNWLYRRPVSFGALLETHVKVESKHHILSAIRGGWSVVTNYEFSDLGKIWVLFRAPTQVRVLFKDLQSITCDDGTVFCYTAMYASNDEDTRKELWISLRDTYASFNLQNLPWLVVGDFNEILHPDETSNANISSTTRGMRCFGDLLSDTRLFDLHWTGPKFTWLNSRPSDPIGKKLDRYHSPGFIKLSSDPPSFGTRPFRFYNLLLKNSQFLNKVEQSWSVVGFRAGSLRDFGYKLKNLKRPMKSLLKDNYSDIEKRVAVAMEDLSLKQLLALNDPSSLNVQNEVDARRVWSELRVAEDSFFH</sequence>
<evidence type="ECO:0000313" key="2">
    <source>
        <dbReference type="Proteomes" id="UP000504610"/>
    </source>
</evidence>
<dbReference type="AlphaFoldDB" id="A0A9W3DEF2"/>
<dbReference type="RefSeq" id="XP_056862262.1">
    <property type="nucleotide sequence ID" value="XM_057006282.1"/>
</dbReference>
<protein>
    <submittedName>
        <fullName evidence="3">Uncharacterized protein LOC108845094</fullName>
    </submittedName>
</protein>
<gene>
    <name evidence="3" type="primary">LOC108845094</name>
</gene>
<dbReference type="InterPro" id="IPR036691">
    <property type="entry name" value="Endo/exonu/phosph_ase_sf"/>
</dbReference>
<reference evidence="2" key="1">
    <citation type="journal article" date="2019" name="Database">
        <title>The radish genome database (RadishGD): an integrated information resource for radish genomics.</title>
        <authorList>
            <person name="Yu H.J."/>
            <person name="Baek S."/>
            <person name="Lee Y.J."/>
            <person name="Cho A."/>
            <person name="Mun J.H."/>
        </authorList>
    </citation>
    <scope>NUCLEOTIDE SEQUENCE [LARGE SCALE GENOMIC DNA]</scope>
    <source>
        <strain evidence="2">cv. WK10039</strain>
    </source>
</reference>
<dbReference type="SUPFAM" id="SSF56219">
    <property type="entry name" value="DNase I-like"/>
    <property type="match status" value="1"/>
</dbReference>
<evidence type="ECO:0000313" key="3">
    <source>
        <dbReference type="RefSeq" id="XP_056862262.1"/>
    </source>
</evidence>
<dbReference type="Pfam" id="PF03372">
    <property type="entry name" value="Exo_endo_phos"/>
    <property type="match status" value="1"/>
</dbReference>
<feature type="domain" description="Endonuclease/exonuclease/phosphatase" evidence="1">
    <location>
        <begin position="7"/>
        <end position="199"/>
    </location>
</feature>
<dbReference type="InterPro" id="IPR005135">
    <property type="entry name" value="Endo/exonuclease/phosphatase"/>
</dbReference>
<dbReference type="PANTHER" id="PTHR33710">
    <property type="entry name" value="BNAC02G09200D PROTEIN"/>
    <property type="match status" value="1"/>
</dbReference>
<dbReference type="KEGG" id="rsz:108845094"/>
<organism evidence="2 3">
    <name type="scientific">Raphanus sativus</name>
    <name type="common">Radish</name>
    <name type="synonym">Raphanus raphanistrum var. sativus</name>
    <dbReference type="NCBI Taxonomy" id="3726"/>
    <lineage>
        <taxon>Eukaryota</taxon>
        <taxon>Viridiplantae</taxon>
        <taxon>Streptophyta</taxon>
        <taxon>Embryophyta</taxon>
        <taxon>Tracheophyta</taxon>
        <taxon>Spermatophyta</taxon>
        <taxon>Magnoliopsida</taxon>
        <taxon>eudicotyledons</taxon>
        <taxon>Gunneridae</taxon>
        <taxon>Pentapetalae</taxon>
        <taxon>rosids</taxon>
        <taxon>malvids</taxon>
        <taxon>Brassicales</taxon>
        <taxon>Brassicaceae</taxon>
        <taxon>Brassiceae</taxon>
        <taxon>Raphanus</taxon>
    </lineage>
</organism>
<name>A0A9W3DEF2_RAPSA</name>
<dbReference type="Gene3D" id="3.60.10.10">
    <property type="entry name" value="Endonuclease/exonuclease/phosphatase"/>
    <property type="match status" value="1"/>
</dbReference>
<reference evidence="3" key="2">
    <citation type="submission" date="2025-08" db="UniProtKB">
        <authorList>
            <consortium name="RefSeq"/>
        </authorList>
    </citation>
    <scope>IDENTIFICATION</scope>
    <source>
        <tissue evidence="3">Leaf</tissue>
    </source>
</reference>